<evidence type="ECO:0000256" key="3">
    <source>
        <dbReference type="ARBA" id="ARBA00023054"/>
    </source>
</evidence>
<dbReference type="InterPro" id="IPR010921">
    <property type="entry name" value="Trp_repressor/repl_initiator"/>
</dbReference>
<evidence type="ECO:0000259" key="7">
    <source>
        <dbReference type="PROSITE" id="PS50106"/>
    </source>
</evidence>
<feature type="compositionally biased region" description="Low complexity" evidence="5">
    <location>
        <begin position="14"/>
        <end position="27"/>
    </location>
</feature>
<evidence type="ECO:0000313" key="9">
    <source>
        <dbReference type="Proteomes" id="UP000675881"/>
    </source>
</evidence>
<protein>
    <submittedName>
        <fullName evidence="8">Uncharacterized protein</fullName>
    </submittedName>
</protein>
<comment type="caution">
    <text evidence="8">The sequence shown here is derived from an EMBL/GenBank/DDBJ whole genome shotgun (WGS) entry which is preliminary data.</text>
</comment>
<feature type="compositionally biased region" description="Polar residues" evidence="5">
    <location>
        <begin position="1060"/>
        <end position="1093"/>
    </location>
</feature>
<feature type="region of interest" description="Disordered" evidence="5">
    <location>
        <begin position="1199"/>
        <end position="1307"/>
    </location>
</feature>
<dbReference type="InterPro" id="IPR050989">
    <property type="entry name" value="Rap1_Ran_GAP"/>
</dbReference>
<feature type="region of interest" description="Disordered" evidence="5">
    <location>
        <begin position="1"/>
        <end position="27"/>
    </location>
</feature>
<keyword evidence="9" id="KW-1185">Reference proteome</keyword>
<name>A0A817F9V9_LEPSM</name>
<feature type="compositionally biased region" description="Polar residues" evidence="5">
    <location>
        <begin position="87"/>
        <end position="99"/>
    </location>
</feature>
<dbReference type="InterPro" id="IPR001478">
    <property type="entry name" value="PDZ"/>
</dbReference>
<dbReference type="SUPFAM" id="SSF48295">
    <property type="entry name" value="TrpR-like"/>
    <property type="match status" value="1"/>
</dbReference>
<keyword evidence="1" id="KW-0343">GTPase activation</keyword>
<keyword evidence="2" id="KW-0597">Phosphoprotein</keyword>
<evidence type="ECO:0000313" key="8">
    <source>
        <dbReference type="EMBL" id="CAF2740691.1"/>
    </source>
</evidence>
<feature type="domain" description="Rap-GAP" evidence="6">
    <location>
        <begin position="621"/>
        <end position="820"/>
    </location>
</feature>
<accession>A0A817F9V9</accession>
<feature type="compositionally biased region" description="Polar residues" evidence="5">
    <location>
        <begin position="1261"/>
        <end position="1274"/>
    </location>
</feature>
<feature type="region of interest" description="Disordered" evidence="5">
    <location>
        <begin position="1409"/>
        <end position="1430"/>
    </location>
</feature>
<dbReference type="Proteomes" id="UP000675881">
    <property type="component" value="Unassembled WGS sequence"/>
</dbReference>
<dbReference type="OrthoDB" id="2499658at2759"/>
<feature type="compositionally biased region" description="Low complexity" evidence="5">
    <location>
        <begin position="1101"/>
        <end position="1118"/>
    </location>
</feature>
<dbReference type="Pfam" id="PF02145">
    <property type="entry name" value="Rap_GAP"/>
    <property type="match status" value="1"/>
</dbReference>
<feature type="region of interest" description="Disordered" evidence="5">
    <location>
        <begin position="1052"/>
        <end position="1166"/>
    </location>
</feature>
<feature type="compositionally biased region" description="Low complexity" evidence="5">
    <location>
        <begin position="1294"/>
        <end position="1307"/>
    </location>
</feature>
<evidence type="ECO:0000256" key="5">
    <source>
        <dbReference type="SAM" id="MobiDB-lite"/>
    </source>
</evidence>
<dbReference type="InterPro" id="IPR021818">
    <property type="entry name" value="SIPA1L_C"/>
</dbReference>
<dbReference type="Gene3D" id="3.40.50.11210">
    <property type="entry name" value="Rap/Ran-GAP"/>
    <property type="match status" value="1"/>
</dbReference>
<feature type="compositionally biased region" description="Acidic residues" evidence="5">
    <location>
        <begin position="337"/>
        <end position="350"/>
    </location>
</feature>
<dbReference type="CDD" id="cd06745">
    <property type="entry name" value="PDZ_SIPA1-like"/>
    <property type="match status" value="1"/>
</dbReference>
<dbReference type="GO" id="GO:0051056">
    <property type="term" value="P:regulation of small GTPase mediated signal transduction"/>
    <property type="evidence" value="ECO:0007669"/>
    <property type="project" value="InterPro"/>
</dbReference>
<evidence type="ECO:0000256" key="2">
    <source>
        <dbReference type="ARBA" id="ARBA00022553"/>
    </source>
</evidence>
<dbReference type="GO" id="GO:0043565">
    <property type="term" value="F:sequence-specific DNA binding"/>
    <property type="evidence" value="ECO:0007669"/>
    <property type="project" value="InterPro"/>
</dbReference>
<feature type="compositionally biased region" description="Basic and acidic residues" evidence="5">
    <location>
        <begin position="351"/>
        <end position="365"/>
    </location>
</feature>
<feature type="region of interest" description="Disordered" evidence="5">
    <location>
        <begin position="393"/>
        <end position="423"/>
    </location>
</feature>
<dbReference type="SUPFAM" id="SSF50156">
    <property type="entry name" value="PDZ domain-like"/>
    <property type="match status" value="1"/>
</dbReference>
<dbReference type="GO" id="GO:0005096">
    <property type="term" value="F:GTPase activator activity"/>
    <property type="evidence" value="ECO:0007669"/>
    <property type="project" value="UniProtKB-KW"/>
</dbReference>
<evidence type="ECO:0000256" key="4">
    <source>
        <dbReference type="SAM" id="Coils"/>
    </source>
</evidence>
<dbReference type="GO" id="GO:0005737">
    <property type="term" value="C:cytoplasm"/>
    <property type="evidence" value="ECO:0007669"/>
    <property type="project" value="TreeGrafter"/>
</dbReference>
<proteinExistence type="predicted"/>
<evidence type="ECO:0000256" key="1">
    <source>
        <dbReference type="ARBA" id="ARBA00022468"/>
    </source>
</evidence>
<dbReference type="Pfam" id="PF11881">
    <property type="entry name" value="SPAR_C"/>
    <property type="match status" value="1"/>
</dbReference>
<organism evidence="8 9">
    <name type="scientific">Lepeophtheirus salmonis</name>
    <name type="common">Salmon louse</name>
    <name type="synonym">Caligus salmonis</name>
    <dbReference type="NCBI Taxonomy" id="72036"/>
    <lineage>
        <taxon>Eukaryota</taxon>
        <taxon>Metazoa</taxon>
        <taxon>Ecdysozoa</taxon>
        <taxon>Arthropoda</taxon>
        <taxon>Crustacea</taxon>
        <taxon>Multicrustacea</taxon>
        <taxon>Hexanauplia</taxon>
        <taxon>Copepoda</taxon>
        <taxon>Siphonostomatoida</taxon>
        <taxon>Caligidae</taxon>
        <taxon>Lepeophtheirus</taxon>
    </lineage>
</organism>
<feature type="compositionally biased region" description="Polar residues" evidence="5">
    <location>
        <begin position="1241"/>
        <end position="1250"/>
    </location>
</feature>
<feature type="coiled-coil region" evidence="4">
    <location>
        <begin position="1485"/>
        <end position="1540"/>
    </location>
</feature>
<dbReference type="PANTHER" id="PTHR15711:SF22">
    <property type="entry name" value="RAP-GAP DOMAIN-CONTAINING PROTEIN"/>
    <property type="match status" value="1"/>
</dbReference>
<feature type="compositionally biased region" description="Basic and acidic residues" evidence="5">
    <location>
        <begin position="1409"/>
        <end position="1419"/>
    </location>
</feature>
<dbReference type="InterPro" id="IPR036034">
    <property type="entry name" value="PDZ_sf"/>
</dbReference>
<dbReference type="InterPro" id="IPR000331">
    <property type="entry name" value="Rap/Ran_GAP_dom"/>
</dbReference>
<feature type="region of interest" description="Disordered" evidence="5">
    <location>
        <begin position="87"/>
        <end position="130"/>
    </location>
</feature>
<feature type="region of interest" description="Disordered" evidence="5">
    <location>
        <begin position="329"/>
        <end position="366"/>
    </location>
</feature>
<feature type="compositionally biased region" description="Polar residues" evidence="5">
    <location>
        <begin position="112"/>
        <end position="127"/>
    </location>
</feature>
<dbReference type="SUPFAM" id="SSF111347">
    <property type="entry name" value="Rap/Ran-GAP"/>
    <property type="match status" value="1"/>
</dbReference>
<dbReference type="PROSITE" id="PS50106">
    <property type="entry name" value="PDZ"/>
    <property type="match status" value="1"/>
</dbReference>
<feature type="compositionally biased region" description="Low complexity" evidence="5">
    <location>
        <begin position="1199"/>
        <end position="1228"/>
    </location>
</feature>
<dbReference type="InterPro" id="IPR035974">
    <property type="entry name" value="Rap/Ran-GAP_sf"/>
</dbReference>
<sequence>MLVLHKTGYTASGPQQQQRPPQFVQSPPQNEIAYDVEHIFMENGREVKKMPIKFGDKTIWVDCVPGAATENRDDQVVFDLLESDQSLTNSSGGVGQQQCIPKKPPPPPPMLSNATPSSPQEMNTKMTGTKEDREKIVHAVLHDLISPAELSSRHGVSVNKIRDWVKATGNKLPIHLLINKWPRKQQLNAAISTTTSQPTYRNNNSAASQVQMHNEPLPQKLAFEHKPQVEGQPPTENHNNISTQIIVSKPSSLNIEPYKPKLVHGKLALCKNCGSTSPDFNKCIRCKKPLPDSCKVIDDPNAEKQAIVGIHTSSTTSTAVTVEFTTKSDLRGIPLSSDEEGGDEEGEEDKNDSTDQQRTTSQDDRHRRRFFAHYDISSVCASLSPTGHLKTLERRNTTTGASAASAALRHSRETSESSADADQGDHISNKLVLSCPYFRNEVGGEVERNVALSRETCQKRNSISHRHSENSNTTAWHTPAMARGFSLLDNEESYWKKRVDQGASFFKKHFYGKEHQNWFGIDENLGAVAISIRREKVVHDIFGSGVGLDDPMKDQYMYRIMFRSSELLPLRGCVLEESIPALKSEKIKTIPTKEVLEFICPELTLSSLHLGVQSSACEEELIKLDEAYVHNKYKVGLMYCREGQQTEEEMYNNEEGGAAFNEFLEMIGQKVRLKGFSKYKAGLCNKNDSTGLYSVYTEHENGSEIMFHVSTLLPFTNIVFQEPGALPFIPNIKSQFQHVFIVVQAHNPCSENTQYSVAVSRSKSVPMFGPPIPEGAMFPKSKAFANFLLTKIINAENAAHHSDKFVSMAIRTRQELLKDLTTNFSSPTTLESGSKFSIFGPKKKDKLKPRFSPDASLRGALSWRVVAEDCLTRQEVYAFVAISADSIILVLDNVHRDVMFVTTTRSILGWTALANSIRIYFHQGEALILHSKDWETEDMSEIAQRLKAVTTGAPTQEFTLRRNQMGQLGFHVQHDGLITEVENYGYAWQTGLRQGSRLVEICKHHVTTLTHEHMVDLLKTSMTVTVTVIPPHPDGSPRVGCNLKNCPHPYGSPSEGDYENLSNSSSNVGDSKIEGSNSVETKQGCAQQPSNSKMCYERSVSPPRSTGSSGYGTGSSRKSLTEQRFPVISQENTLTSSSSGHSSDDRCESTTPPPLPNRVLEEKRTNDAKVTYLTEYELNQPSTKPVDLVLQHERLAALKTSSASSTPVSTTSYVIDGGNTTDSSSNSNERIPPQRSEDELSASSISLSPQRQRRTYGGGSLTPSSQGSRNQSPKNVLLRSSYDGDVQPKKKLVARSSNRNSASLNSNTLQENLMKLIGPELNEDNNSKVGSNTPLVSSTASSSIMKAYESISPGKTPPRKLGTELSLVKSRSRENISQSLTTSPESVNFFHIARPATVLSTTSSSLIIHSEDKSERKDSATTPIPLPDASKEMDWTSLVDTATKAITTEMKSSSAESTKENSENRMMSALIDATGNPNGTKSILSSISENQMKDLVEKVQQLESRLNSQSQEKISLEEEIATLREENLRLQEESQTAAQQLRRFTEWFFQTIDKN</sequence>
<keyword evidence="3 4" id="KW-0175">Coiled coil</keyword>
<dbReference type="PANTHER" id="PTHR15711">
    <property type="entry name" value="RAP GTPASE-ACTIVATING PROTEIN"/>
    <property type="match status" value="1"/>
</dbReference>
<dbReference type="Gene3D" id="2.30.42.10">
    <property type="match status" value="1"/>
</dbReference>
<evidence type="ECO:0000259" key="6">
    <source>
        <dbReference type="PROSITE" id="PS50085"/>
    </source>
</evidence>
<gene>
    <name evidence="8" type="ORF">LSAA_31</name>
</gene>
<dbReference type="EMBL" id="CAJNVT010000005">
    <property type="protein sequence ID" value="CAF2740691.1"/>
    <property type="molecule type" value="Genomic_DNA"/>
</dbReference>
<reference evidence="8" key="1">
    <citation type="submission" date="2021-02" db="EMBL/GenBank/DDBJ databases">
        <authorList>
            <person name="Bekaert M."/>
        </authorList>
    </citation>
    <scope>NUCLEOTIDE SEQUENCE</scope>
    <source>
        <strain evidence="8">IoA-00</strain>
    </source>
</reference>
<dbReference type="PROSITE" id="PS50085">
    <property type="entry name" value="RAPGAP"/>
    <property type="match status" value="1"/>
</dbReference>
<feature type="domain" description="PDZ" evidence="7">
    <location>
        <begin position="957"/>
        <end position="1021"/>
    </location>
</feature>
<dbReference type="SMART" id="SM00228">
    <property type="entry name" value="PDZ"/>
    <property type="match status" value="1"/>
</dbReference>